<evidence type="ECO:0000256" key="2">
    <source>
        <dbReference type="ARBA" id="ARBA00022801"/>
    </source>
</evidence>
<gene>
    <name evidence="5" type="ORF">O4H32_11675</name>
</gene>
<dbReference type="InterPro" id="IPR052193">
    <property type="entry name" value="Peptidase_C59"/>
</dbReference>
<sequence>MKKTVRTAAFKRRMRAIAWLMAGAIGLAPTAQACTGITLTAASGDVVRARTMEFNVNLKSSIIMIPRAQARTGTTPDGKPGIRWKAKYASVGTSPMGLPFIVDGLNEKGLSVGLFYFDQSARFQPYTPADAPRTLASWELGSYILDRFATVDEVRQGLDDVIVAPATFDQFDIVLPLHFVVTDTSGQTIVIEYVDEKLNIHENNIGVITNNPPFDWHMTNLQNYVNLDLQNAPAKHLGRVEIKGLGQGTGLLGMPGDFTSPSRFVRATIFAHGVIQSPDADHAIFQAFHILNNFDIPKGVAREGHADAHGNVNADYTQWTSANDLSARRFYFRTYEDSTVRVVDLTKQDLDAGRILSWPMDRRNPVMELGSL</sequence>
<proteinExistence type="inferred from homology"/>
<keyword evidence="6" id="KW-1185">Reference proteome</keyword>
<feature type="signal peptide" evidence="3">
    <location>
        <begin position="1"/>
        <end position="33"/>
    </location>
</feature>
<keyword evidence="3" id="KW-0732">Signal</keyword>
<keyword evidence="2 5" id="KW-0378">Hydrolase</keyword>
<evidence type="ECO:0000256" key="3">
    <source>
        <dbReference type="SAM" id="SignalP"/>
    </source>
</evidence>
<dbReference type="EMBL" id="JAPWHE010000008">
    <property type="protein sequence ID" value="MCZ4330609.1"/>
    <property type="molecule type" value="Genomic_DNA"/>
</dbReference>
<dbReference type="PROSITE" id="PS51257">
    <property type="entry name" value="PROKAR_LIPOPROTEIN"/>
    <property type="match status" value="1"/>
</dbReference>
<protein>
    <submittedName>
        <fullName evidence="5">Choloylglycine hydrolase family protein</fullName>
    </submittedName>
</protein>
<dbReference type="InterPro" id="IPR029055">
    <property type="entry name" value="Ntn_hydrolases_N"/>
</dbReference>
<comment type="caution">
    <text evidence="5">The sequence shown here is derived from an EMBL/GenBank/DDBJ whole genome shotgun (WGS) entry which is preliminary data.</text>
</comment>
<feature type="domain" description="Choloylglycine hydrolase/NAAA C-terminal" evidence="4">
    <location>
        <begin position="34"/>
        <end position="352"/>
    </location>
</feature>
<dbReference type="InterPro" id="IPR029132">
    <property type="entry name" value="CBAH/NAAA_C"/>
</dbReference>
<feature type="chain" id="PRO_5046076539" evidence="3">
    <location>
        <begin position="34"/>
        <end position="372"/>
    </location>
</feature>
<name>A0ABT4M5K5_9BURK</name>
<dbReference type="GO" id="GO:0016787">
    <property type="term" value="F:hydrolase activity"/>
    <property type="evidence" value="ECO:0007669"/>
    <property type="project" value="UniProtKB-KW"/>
</dbReference>
<organism evidence="5 6">
    <name type="scientific">Castellaniella denitrificans</name>
    <dbReference type="NCBI Taxonomy" id="56119"/>
    <lineage>
        <taxon>Bacteria</taxon>
        <taxon>Pseudomonadati</taxon>
        <taxon>Pseudomonadota</taxon>
        <taxon>Betaproteobacteria</taxon>
        <taxon>Burkholderiales</taxon>
        <taxon>Alcaligenaceae</taxon>
        <taxon>Castellaniella</taxon>
    </lineage>
</organism>
<dbReference type="CDD" id="cd00542">
    <property type="entry name" value="Ntn_PVA"/>
    <property type="match status" value="1"/>
</dbReference>
<accession>A0ABT4M5K5</accession>
<dbReference type="RefSeq" id="WP_269359342.1">
    <property type="nucleotide sequence ID" value="NZ_JAPWHE010000008.1"/>
</dbReference>
<evidence type="ECO:0000313" key="5">
    <source>
        <dbReference type="EMBL" id="MCZ4330609.1"/>
    </source>
</evidence>
<dbReference type="Proteomes" id="UP001068379">
    <property type="component" value="Unassembled WGS sequence"/>
</dbReference>
<dbReference type="SUPFAM" id="SSF56235">
    <property type="entry name" value="N-terminal nucleophile aminohydrolases (Ntn hydrolases)"/>
    <property type="match status" value="1"/>
</dbReference>
<evidence type="ECO:0000259" key="4">
    <source>
        <dbReference type="Pfam" id="PF02275"/>
    </source>
</evidence>
<dbReference type="PANTHER" id="PTHR35527">
    <property type="entry name" value="CHOLOYLGLYCINE HYDROLASE"/>
    <property type="match status" value="1"/>
</dbReference>
<comment type="similarity">
    <text evidence="1">Belongs to the peptidase C59 family.</text>
</comment>
<dbReference type="Gene3D" id="3.60.60.10">
    <property type="entry name" value="Penicillin V Acylase, Chain A"/>
    <property type="match status" value="1"/>
</dbReference>
<evidence type="ECO:0000256" key="1">
    <source>
        <dbReference type="ARBA" id="ARBA00006625"/>
    </source>
</evidence>
<evidence type="ECO:0000313" key="6">
    <source>
        <dbReference type="Proteomes" id="UP001068379"/>
    </source>
</evidence>
<dbReference type="PANTHER" id="PTHR35527:SF2">
    <property type="entry name" value="HYDROLASE"/>
    <property type="match status" value="1"/>
</dbReference>
<reference evidence="5" key="1">
    <citation type="submission" date="2022-12" db="EMBL/GenBank/DDBJ databases">
        <title>Bacterial isolates from different developmental stages of Nematostella vectensis.</title>
        <authorList>
            <person name="Fraune S."/>
        </authorList>
    </citation>
    <scope>NUCLEOTIDE SEQUENCE</scope>
    <source>
        <strain evidence="5">G21619-S1</strain>
    </source>
</reference>
<dbReference type="Pfam" id="PF02275">
    <property type="entry name" value="CBAH"/>
    <property type="match status" value="1"/>
</dbReference>